<evidence type="ECO:0000256" key="6">
    <source>
        <dbReference type="ARBA" id="ARBA00023004"/>
    </source>
</evidence>
<dbReference type="Gene3D" id="3.30.2020.30">
    <property type="match status" value="1"/>
</dbReference>
<evidence type="ECO:0000259" key="7">
    <source>
        <dbReference type="Pfam" id="PF02668"/>
    </source>
</evidence>
<dbReference type="GO" id="GO:0016706">
    <property type="term" value="F:2-oxoglutarate-dependent dioxygenase activity"/>
    <property type="evidence" value="ECO:0007669"/>
    <property type="project" value="UniProtKB-ARBA"/>
</dbReference>
<keyword evidence="4 8" id="KW-0223">Dioxygenase</keyword>
<dbReference type="Pfam" id="PF02668">
    <property type="entry name" value="TauD"/>
    <property type="match status" value="1"/>
</dbReference>
<dbReference type="InterPro" id="IPR003819">
    <property type="entry name" value="TauD/TfdA-like"/>
</dbReference>
<keyword evidence="5" id="KW-0560">Oxidoreductase</keyword>
<feature type="domain" description="TauD/TfdA-like" evidence="7">
    <location>
        <begin position="133"/>
        <end position="375"/>
    </location>
</feature>
<gene>
    <name evidence="8" type="ORF">GP2143_12411</name>
</gene>
<dbReference type="AlphaFoldDB" id="A0YHS0"/>
<proteinExistence type="inferred from homology"/>
<accession>A0YHS0</accession>
<dbReference type="EMBL" id="AAVT01000022">
    <property type="protein sequence ID" value="EAW29616.1"/>
    <property type="molecule type" value="Genomic_DNA"/>
</dbReference>
<name>A0YHS0_9GAMM</name>
<evidence type="ECO:0000313" key="9">
    <source>
        <dbReference type="Proteomes" id="UP000004931"/>
    </source>
</evidence>
<reference evidence="8 9" key="1">
    <citation type="journal article" date="2010" name="J. Bacteriol.">
        <title>Genome sequence of the oligotrophic marine Gammaproteobacterium HTCC2143, isolated from the Oregon Coast.</title>
        <authorList>
            <person name="Oh H.M."/>
            <person name="Kang I."/>
            <person name="Ferriera S."/>
            <person name="Giovannoni S.J."/>
            <person name="Cho J.C."/>
        </authorList>
    </citation>
    <scope>NUCLEOTIDE SEQUENCE [LARGE SCALE GENOMIC DNA]</scope>
    <source>
        <strain evidence="8 9">HTCC2143</strain>
    </source>
</reference>
<comment type="cofactor">
    <cofactor evidence="1">
        <name>Fe(2+)</name>
        <dbReference type="ChEBI" id="CHEBI:29033"/>
    </cofactor>
</comment>
<comment type="caution">
    <text evidence="8">The sequence shown here is derived from an EMBL/GenBank/DDBJ whole genome shotgun (WGS) entry which is preliminary data.</text>
</comment>
<dbReference type="Gene3D" id="3.60.130.10">
    <property type="entry name" value="Clavaminate synthase-like"/>
    <property type="match status" value="1"/>
</dbReference>
<dbReference type="PANTHER" id="PTHR10696">
    <property type="entry name" value="GAMMA-BUTYROBETAINE HYDROXYLASE-RELATED"/>
    <property type="match status" value="1"/>
</dbReference>
<evidence type="ECO:0000313" key="8">
    <source>
        <dbReference type="EMBL" id="EAW29616.1"/>
    </source>
</evidence>
<comment type="similarity">
    <text evidence="2">Belongs to the gamma-BBH/TMLD family.</text>
</comment>
<keyword evidence="3" id="KW-0479">Metal-binding</keyword>
<evidence type="ECO:0000256" key="3">
    <source>
        <dbReference type="ARBA" id="ARBA00022723"/>
    </source>
</evidence>
<dbReference type="OrthoDB" id="979809at2"/>
<organism evidence="8 9">
    <name type="scientific">marine gamma proteobacterium HTCC2143</name>
    <dbReference type="NCBI Taxonomy" id="247633"/>
    <lineage>
        <taxon>Bacteria</taxon>
        <taxon>Pseudomonadati</taxon>
        <taxon>Pseudomonadota</taxon>
        <taxon>Gammaproteobacteria</taxon>
        <taxon>Cellvibrionales</taxon>
        <taxon>Spongiibacteraceae</taxon>
        <taxon>BD1-7 clade</taxon>
    </lineage>
</organism>
<keyword evidence="9" id="KW-1185">Reference proteome</keyword>
<dbReference type="InterPro" id="IPR042098">
    <property type="entry name" value="TauD-like_sf"/>
</dbReference>
<dbReference type="Proteomes" id="UP000004931">
    <property type="component" value="Unassembled WGS sequence"/>
</dbReference>
<evidence type="ECO:0000256" key="5">
    <source>
        <dbReference type="ARBA" id="ARBA00023002"/>
    </source>
</evidence>
<evidence type="ECO:0000256" key="2">
    <source>
        <dbReference type="ARBA" id="ARBA00008654"/>
    </source>
</evidence>
<dbReference type="PANTHER" id="PTHR10696:SF25">
    <property type="entry name" value="OXIDOREDUCTASE AIM17-RELATED"/>
    <property type="match status" value="1"/>
</dbReference>
<dbReference type="InterPro" id="IPR050411">
    <property type="entry name" value="AlphaKG_dependent_hydroxylases"/>
</dbReference>
<evidence type="ECO:0000256" key="1">
    <source>
        <dbReference type="ARBA" id="ARBA00001954"/>
    </source>
</evidence>
<dbReference type="GO" id="GO:0046872">
    <property type="term" value="F:metal ion binding"/>
    <property type="evidence" value="ECO:0007669"/>
    <property type="project" value="UniProtKB-KW"/>
</dbReference>
<dbReference type="eggNOG" id="COG2175">
    <property type="taxonomic scope" value="Bacteria"/>
</dbReference>
<sequence length="394" mass="44081">MDYQAEPLTPDFYEYDWLPIARASIAGEFVIIEWAGGQTLRSHCWWLRECVVAPGATDPATREGTLDPAFINANLVVTSALANSSGALELVFSDGFRGEVHPGWLRHVADGQHRQDALLPAHEIWTAKTLVSPPTFDGAAVLNDDDALAEWLRAMVRFGFGRLTGLPVGMSTVLDVTNRIGAQRDTNFGLAWSVKAEILGNEENSTANTPFRLGPHTDLPTREIPPGYQFLHCLENTVTGGFATMADGEAIARHLKEEEPKIHQALASLNWIFFNRSRDHDHRWSGPMLDYGVSQAPLSIRAFYPVRAFPDMADEDVGRAYRAVRRFHQLAADPQFQISYPYQSGDLIGFDNRRLLHGRDSFDPGAGRRHLRGTYVDHDEIHSRLRILERQNVS</sequence>
<evidence type="ECO:0000256" key="4">
    <source>
        <dbReference type="ARBA" id="ARBA00022964"/>
    </source>
</evidence>
<dbReference type="InterPro" id="IPR038492">
    <property type="entry name" value="GBBH-like_N_sf"/>
</dbReference>
<keyword evidence="6" id="KW-0408">Iron</keyword>
<dbReference type="STRING" id="247633.GP2143_12411"/>
<dbReference type="GO" id="GO:0045329">
    <property type="term" value="P:carnitine biosynthetic process"/>
    <property type="evidence" value="ECO:0007669"/>
    <property type="project" value="TreeGrafter"/>
</dbReference>
<dbReference type="SUPFAM" id="SSF51197">
    <property type="entry name" value="Clavaminate synthase-like"/>
    <property type="match status" value="1"/>
</dbReference>
<protein>
    <submittedName>
        <fullName evidence="8">Gamma-butyrobetaine,2-oxoglutarate dioxygenase</fullName>
    </submittedName>
</protein>